<feature type="region of interest" description="Disordered" evidence="1">
    <location>
        <begin position="98"/>
        <end position="125"/>
    </location>
</feature>
<dbReference type="EMBL" id="BGZK01000967">
    <property type="protein sequence ID" value="GBP66772.1"/>
    <property type="molecule type" value="Genomic_DNA"/>
</dbReference>
<dbReference type="Proteomes" id="UP000299102">
    <property type="component" value="Unassembled WGS sequence"/>
</dbReference>
<keyword evidence="3" id="KW-1185">Reference proteome</keyword>
<protein>
    <submittedName>
        <fullName evidence="2">Uncharacterized protein</fullName>
    </submittedName>
</protein>
<evidence type="ECO:0000313" key="3">
    <source>
        <dbReference type="Proteomes" id="UP000299102"/>
    </source>
</evidence>
<reference evidence="2 3" key="1">
    <citation type="journal article" date="2019" name="Commun. Biol.">
        <title>The bagworm genome reveals a unique fibroin gene that provides high tensile strength.</title>
        <authorList>
            <person name="Kono N."/>
            <person name="Nakamura H."/>
            <person name="Ohtoshi R."/>
            <person name="Tomita M."/>
            <person name="Numata K."/>
            <person name="Arakawa K."/>
        </authorList>
    </citation>
    <scope>NUCLEOTIDE SEQUENCE [LARGE SCALE GENOMIC DNA]</scope>
</reference>
<proteinExistence type="predicted"/>
<comment type="caution">
    <text evidence="2">The sequence shown here is derived from an EMBL/GenBank/DDBJ whole genome shotgun (WGS) entry which is preliminary data.</text>
</comment>
<evidence type="ECO:0000256" key="1">
    <source>
        <dbReference type="SAM" id="MobiDB-lite"/>
    </source>
</evidence>
<organism evidence="2 3">
    <name type="scientific">Eumeta variegata</name>
    <name type="common">Bagworm moth</name>
    <name type="synonym">Eumeta japonica</name>
    <dbReference type="NCBI Taxonomy" id="151549"/>
    <lineage>
        <taxon>Eukaryota</taxon>
        <taxon>Metazoa</taxon>
        <taxon>Ecdysozoa</taxon>
        <taxon>Arthropoda</taxon>
        <taxon>Hexapoda</taxon>
        <taxon>Insecta</taxon>
        <taxon>Pterygota</taxon>
        <taxon>Neoptera</taxon>
        <taxon>Endopterygota</taxon>
        <taxon>Lepidoptera</taxon>
        <taxon>Glossata</taxon>
        <taxon>Ditrysia</taxon>
        <taxon>Tineoidea</taxon>
        <taxon>Psychidae</taxon>
        <taxon>Oiketicinae</taxon>
        <taxon>Eumeta</taxon>
    </lineage>
</organism>
<sequence length="125" mass="13185">MPSTCPARDAAAAGRRHVLMKLVNAMRHMGRSSSRISQETHFNTTAASTVPAQAQLTSSASELPAIVISIAANAVNPPRRPLGEKHVITVRNRGARGGRFAADGGRPTKCAVSRDVGGAERECRT</sequence>
<accession>A0A4C1XUY0</accession>
<evidence type="ECO:0000313" key="2">
    <source>
        <dbReference type="EMBL" id="GBP66772.1"/>
    </source>
</evidence>
<dbReference type="AlphaFoldDB" id="A0A4C1XUY0"/>
<name>A0A4C1XUY0_EUMVA</name>
<gene>
    <name evidence="2" type="ORF">EVAR_48179_1</name>
</gene>